<name>A0ABR9PYS5_9BACT</name>
<proteinExistence type="predicted"/>
<dbReference type="SUPFAM" id="SSF103256">
    <property type="entry name" value="Hypothetical protein TM0160"/>
    <property type="match status" value="1"/>
</dbReference>
<evidence type="ECO:0000313" key="3">
    <source>
        <dbReference type="EMBL" id="MBE4753009.1"/>
    </source>
</evidence>
<dbReference type="RefSeq" id="WP_193430168.1">
    <property type="nucleotide sequence ID" value="NZ_JAAIYO010000015.1"/>
</dbReference>
<dbReference type="PANTHER" id="PTHR15160">
    <property type="entry name" value="VON HIPPEL-LINDAU PROTEIN"/>
    <property type="match status" value="1"/>
</dbReference>
<accession>A0ABR9PYS5</accession>
<evidence type="ECO:0000259" key="2">
    <source>
        <dbReference type="PROSITE" id="PS51658"/>
    </source>
</evidence>
<dbReference type="Gene3D" id="3.10.690.10">
    <property type="entry name" value="Bifunctional nuclease domain"/>
    <property type="match status" value="1"/>
</dbReference>
<dbReference type="PROSITE" id="PS51658">
    <property type="entry name" value="BFN"/>
    <property type="match status" value="1"/>
</dbReference>
<dbReference type="InterPro" id="IPR003729">
    <property type="entry name" value="Bi_nuclease_dom"/>
</dbReference>
<feature type="domain" description="BFN" evidence="2">
    <location>
        <begin position="64"/>
        <end position="195"/>
    </location>
</feature>
<feature type="region of interest" description="Disordered" evidence="1">
    <location>
        <begin position="204"/>
        <end position="266"/>
    </location>
</feature>
<dbReference type="Pfam" id="PF02577">
    <property type="entry name" value="BFN_dom"/>
    <property type="match status" value="1"/>
</dbReference>
<keyword evidence="4" id="KW-1185">Reference proteome</keyword>
<evidence type="ECO:0000256" key="1">
    <source>
        <dbReference type="SAM" id="MobiDB-lite"/>
    </source>
</evidence>
<dbReference type="EMBL" id="JAAIYO010000015">
    <property type="protein sequence ID" value="MBE4753009.1"/>
    <property type="molecule type" value="Genomic_DNA"/>
</dbReference>
<dbReference type="PANTHER" id="PTHR15160:SF1">
    <property type="entry name" value="VON HIPPEL-LINDAU DISEASE TUMOR SUPPRESSOR"/>
    <property type="match status" value="1"/>
</dbReference>
<dbReference type="Proteomes" id="UP001516472">
    <property type="component" value="Unassembled WGS sequence"/>
</dbReference>
<organism evidence="3 4">
    <name type="scientific">Corallococcus soli</name>
    <dbReference type="NCBI Taxonomy" id="2710757"/>
    <lineage>
        <taxon>Bacteria</taxon>
        <taxon>Pseudomonadati</taxon>
        <taxon>Myxococcota</taxon>
        <taxon>Myxococcia</taxon>
        <taxon>Myxococcales</taxon>
        <taxon>Cystobacterineae</taxon>
        <taxon>Myxococcaceae</taxon>
        <taxon>Corallococcus</taxon>
    </lineage>
</organism>
<reference evidence="3 4" key="1">
    <citation type="submission" date="2020-02" db="EMBL/GenBank/DDBJ databases">
        <authorList>
            <person name="Babadi Z.K."/>
            <person name="Risdian C."/>
            <person name="Ebrahimipour G.H."/>
            <person name="Wink J."/>
        </authorList>
    </citation>
    <scope>NUCLEOTIDE SEQUENCE [LARGE SCALE GENOMIC DNA]</scope>
    <source>
        <strain evidence="3 4">ZKHCc1 1396</strain>
    </source>
</reference>
<dbReference type="InterPro" id="IPR036104">
    <property type="entry name" value="BFN_sf"/>
</dbReference>
<evidence type="ECO:0000313" key="4">
    <source>
        <dbReference type="Proteomes" id="UP001516472"/>
    </source>
</evidence>
<comment type="caution">
    <text evidence="3">The sequence shown here is derived from an EMBL/GenBank/DDBJ whole genome shotgun (WGS) entry which is preliminary data.</text>
</comment>
<protein>
    <submittedName>
        <fullName evidence="3">Bifunctional nuclease family protein</fullName>
    </submittedName>
</protein>
<sequence length="266" mass="27964">MKTSNRANFFVAPFTAVVLALGGLLFLPAFGIPGAIAASGQAEGKKEKPCLTEKGSDPKACTDLVELEVKDVVPLMEAQTHAVVLSTKDGETVLPLFVDEGAAVSIAFRLAERPPPQPLSQDLLDDVVSKLGGKVTEVRIDDLRDNVYSGRVFLQQGQKQLALDARPSDSIAMAMHSNARIRVTRKVLALAGITRAEIEALQQQQGMGVGGSGHGGDMDMGPLPPPPPMGPSAGSPKPPSEDIGMDRSAQEPPVMAPMGKGQEIDL</sequence>
<gene>
    <name evidence="3" type="ORF">G4177_33150</name>
</gene>